<dbReference type="Gene3D" id="1.10.10.10">
    <property type="entry name" value="Winged helix-like DNA-binding domain superfamily/Winged helix DNA-binding domain"/>
    <property type="match status" value="1"/>
</dbReference>
<dbReference type="InterPro" id="IPR043135">
    <property type="entry name" value="Fur_C"/>
</dbReference>
<dbReference type="InterPro" id="IPR036390">
    <property type="entry name" value="WH_DNA-bd_sf"/>
</dbReference>
<dbReference type="Pfam" id="PF01475">
    <property type="entry name" value="FUR"/>
    <property type="match status" value="1"/>
</dbReference>
<keyword evidence="9 14" id="KW-0408">Iron</keyword>
<evidence type="ECO:0000256" key="11">
    <source>
        <dbReference type="ARBA" id="ARBA00023125"/>
    </source>
</evidence>
<dbReference type="GO" id="GO:0005829">
    <property type="term" value="C:cytosol"/>
    <property type="evidence" value="ECO:0007669"/>
    <property type="project" value="TreeGrafter"/>
</dbReference>
<evidence type="ECO:0000313" key="16">
    <source>
        <dbReference type="Proteomes" id="UP000885826"/>
    </source>
</evidence>
<evidence type="ECO:0000256" key="8">
    <source>
        <dbReference type="ARBA" id="ARBA00022833"/>
    </source>
</evidence>
<evidence type="ECO:0000256" key="13">
    <source>
        <dbReference type="PIRSR" id="PIRSR602481-1"/>
    </source>
</evidence>
<gene>
    <name evidence="15" type="ORF">ENI34_10135</name>
</gene>
<protein>
    <recommendedName>
        <fullName evidence="4">Ferric uptake regulation protein</fullName>
    </recommendedName>
</protein>
<sequence>MKTPELLEQFHRLKSNRGLKRSSKRSFVIDYFMKQDRHYSVEGLYEEVKRLNPGISYSTVYRTLNLLVELGLATACDFGSGILKFEPAHRAGHHDHLVCRRCGRIIEFENPEIEKLQNKVAKKYRFLVDSHRMELYGLCEKCQKPRRRNQNGTD</sequence>
<dbReference type="GO" id="GO:1900376">
    <property type="term" value="P:regulation of secondary metabolite biosynthetic process"/>
    <property type="evidence" value="ECO:0007669"/>
    <property type="project" value="TreeGrafter"/>
</dbReference>
<evidence type="ECO:0000256" key="12">
    <source>
        <dbReference type="ARBA" id="ARBA00023163"/>
    </source>
</evidence>
<keyword evidence="12" id="KW-0804">Transcription</keyword>
<dbReference type="Gene3D" id="3.30.1490.190">
    <property type="match status" value="1"/>
</dbReference>
<comment type="subunit">
    <text evidence="3">Homodimer.</text>
</comment>
<evidence type="ECO:0000256" key="5">
    <source>
        <dbReference type="ARBA" id="ARBA00022490"/>
    </source>
</evidence>
<dbReference type="GO" id="GO:0008270">
    <property type="term" value="F:zinc ion binding"/>
    <property type="evidence" value="ECO:0007669"/>
    <property type="project" value="TreeGrafter"/>
</dbReference>
<feature type="binding site" evidence="13">
    <location>
        <position position="139"/>
    </location>
    <ligand>
        <name>Zn(2+)</name>
        <dbReference type="ChEBI" id="CHEBI:29105"/>
    </ligand>
</feature>
<dbReference type="AlphaFoldDB" id="A0A9C9ENS4"/>
<comment type="caution">
    <text evidence="15">The sequence shown here is derived from an EMBL/GenBank/DDBJ whole genome shotgun (WGS) entry which is preliminary data.</text>
</comment>
<name>A0A9C9ENS4_UNCW3</name>
<organism evidence="15 16">
    <name type="scientific">candidate division WOR-3 bacterium</name>
    <dbReference type="NCBI Taxonomy" id="2052148"/>
    <lineage>
        <taxon>Bacteria</taxon>
        <taxon>Bacteria division WOR-3</taxon>
    </lineage>
</organism>
<keyword evidence="5" id="KW-0963">Cytoplasm</keyword>
<dbReference type="GO" id="GO:0003700">
    <property type="term" value="F:DNA-binding transcription factor activity"/>
    <property type="evidence" value="ECO:0007669"/>
    <property type="project" value="InterPro"/>
</dbReference>
<feature type="binding site" evidence="13">
    <location>
        <position position="102"/>
    </location>
    <ligand>
        <name>Zn(2+)</name>
        <dbReference type="ChEBI" id="CHEBI:29105"/>
    </ligand>
</feature>
<keyword evidence="7 13" id="KW-0479">Metal-binding</keyword>
<evidence type="ECO:0000256" key="4">
    <source>
        <dbReference type="ARBA" id="ARBA00020910"/>
    </source>
</evidence>
<accession>A0A9C9ENS4</accession>
<dbReference type="Proteomes" id="UP000885826">
    <property type="component" value="Unassembled WGS sequence"/>
</dbReference>
<evidence type="ECO:0000256" key="14">
    <source>
        <dbReference type="PIRSR" id="PIRSR602481-2"/>
    </source>
</evidence>
<dbReference type="GO" id="GO:0045892">
    <property type="term" value="P:negative regulation of DNA-templated transcription"/>
    <property type="evidence" value="ECO:0007669"/>
    <property type="project" value="TreeGrafter"/>
</dbReference>
<dbReference type="PANTHER" id="PTHR33202">
    <property type="entry name" value="ZINC UPTAKE REGULATION PROTEIN"/>
    <property type="match status" value="1"/>
</dbReference>
<comment type="similarity">
    <text evidence="2">Belongs to the Fur family.</text>
</comment>
<evidence type="ECO:0000256" key="10">
    <source>
        <dbReference type="ARBA" id="ARBA00023015"/>
    </source>
</evidence>
<keyword evidence="11" id="KW-0238">DNA-binding</keyword>
<feature type="binding site" evidence="14">
    <location>
        <position position="95"/>
    </location>
    <ligand>
        <name>Fe cation</name>
        <dbReference type="ChEBI" id="CHEBI:24875"/>
    </ligand>
</feature>
<proteinExistence type="inferred from homology"/>
<evidence type="ECO:0000256" key="9">
    <source>
        <dbReference type="ARBA" id="ARBA00023004"/>
    </source>
</evidence>
<evidence type="ECO:0000256" key="2">
    <source>
        <dbReference type="ARBA" id="ARBA00007957"/>
    </source>
</evidence>
<keyword evidence="10" id="KW-0805">Transcription regulation</keyword>
<comment type="subcellular location">
    <subcellularLocation>
        <location evidence="1">Cytoplasm</location>
    </subcellularLocation>
</comment>
<feature type="binding site" evidence="14">
    <location>
        <position position="131"/>
    </location>
    <ligand>
        <name>Fe cation</name>
        <dbReference type="ChEBI" id="CHEBI:24875"/>
    </ligand>
</feature>
<keyword evidence="6" id="KW-0678">Repressor</keyword>
<comment type="cofactor">
    <cofactor evidence="13">
        <name>Zn(2+)</name>
        <dbReference type="ChEBI" id="CHEBI:29105"/>
    </cofactor>
    <text evidence="13">Binds 1 zinc ion per subunit.</text>
</comment>
<feature type="binding site" evidence="14">
    <location>
        <position position="114"/>
    </location>
    <ligand>
        <name>Fe cation</name>
        <dbReference type="ChEBI" id="CHEBI:24875"/>
    </ligand>
</feature>
<evidence type="ECO:0000256" key="6">
    <source>
        <dbReference type="ARBA" id="ARBA00022491"/>
    </source>
</evidence>
<dbReference type="EMBL" id="DRIG01000102">
    <property type="protein sequence ID" value="HEC79478.1"/>
    <property type="molecule type" value="Genomic_DNA"/>
</dbReference>
<dbReference type="InterPro" id="IPR036388">
    <property type="entry name" value="WH-like_DNA-bd_sf"/>
</dbReference>
<feature type="binding site" evidence="14">
    <location>
        <position position="93"/>
    </location>
    <ligand>
        <name>Fe cation</name>
        <dbReference type="ChEBI" id="CHEBI:24875"/>
    </ligand>
</feature>
<dbReference type="InterPro" id="IPR002481">
    <property type="entry name" value="FUR"/>
</dbReference>
<dbReference type="CDD" id="cd07153">
    <property type="entry name" value="Fur_like"/>
    <property type="match status" value="1"/>
</dbReference>
<dbReference type="GO" id="GO:0000976">
    <property type="term" value="F:transcription cis-regulatory region binding"/>
    <property type="evidence" value="ECO:0007669"/>
    <property type="project" value="TreeGrafter"/>
</dbReference>
<evidence type="ECO:0000256" key="1">
    <source>
        <dbReference type="ARBA" id="ARBA00004496"/>
    </source>
</evidence>
<keyword evidence="8 13" id="KW-0862">Zinc</keyword>
<dbReference type="FunFam" id="3.30.1490.190:FF:000001">
    <property type="entry name" value="Ferric uptake regulation protein"/>
    <property type="match status" value="1"/>
</dbReference>
<feature type="binding site" evidence="13">
    <location>
        <position position="142"/>
    </location>
    <ligand>
        <name>Zn(2+)</name>
        <dbReference type="ChEBI" id="CHEBI:29105"/>
    </ligand>
</feature>
<dbReference type="PANTHER" id="PTHR33202:SF2">
    <property type="entry name" value="FERRIC UPTAKE REGULATION PROTEIN"/>
    <property type="match status" value="1"/>
</dbReference>
<comment type="cofactor">
    <cofactor evidence="14">
        <name>Mn(2+)</name>
        <dbReference type="ChEBI" id="CHEBI:29035"/>
    </cofactor>
    <cofactor evidence="14">
        <name>Fe(2+)</name>
        <dbReference type="ChEBI" id="CHEBI:29033"/>
    </cofactor>
    <text evidence="14">Binds 1 Mn(2+) or Fe(2+) ion per subunit.</text>
</comment>
<dbReference type="SUPFAM" id="SSF46785">
    <property type="entry name" value="Winged helix' DNA-binding domain"/>
    <property type="match status" value="1"/>
</dbReference>
<reference evidence="15" key="1">
    <citation type="journal article" date="2020" name="mSystems">
        <title>Genome- and Community-Level Interaction Insights into Carbon Utilization and Element Cycling Functions of Hydrothermarchaeota in Hydrothermal Sediment.</title>
        <authorList>
            <person name="Zhou Z."/>
            <person name="Liu Y."/>
            <person name="Xu W."/>
            <person name="Pan J."/>
            <person name="Luo Z.H."/>
            <person name="Li M."/>
        </authorList>
    </citation>
    <scope>NUCLEOTIDE SEQUENCE</scope>
    <source>
        <strain evidence="15">HyVt-388</strain>
    </source>
</reference>
<feature type="binding site" evidence="13">
    <location>
        <position position="99"/>
    </location>
    <ligand>
        <name>Zn(2+)</name>
        <dbReference type="ChEBI" id="CHEBI:29105"/>
    </ligand>
</feature>
<evidence type="ECO:0000256" key="3">
    <source>
        <dbReference type="ARBA" id="ARBA00011738"/>
    </source>
</evidence>
<evidence type="ECO:0000313" key="15">
    <source>
        <dbReference type="EMBL" id="HEC79478.1"/>
    </source>
</evidence>
<evidence type="ECO:0000256" key="7">
    <source>
        <dbReference type="ARBA" id="ARBA00022723"/>
    </source>
</evidence>